<evidence type="ECO:0000256" key="1">
    <source>
        <dbReference type="SAM" id="MobiDB-lite"/>
    </source>
</evidence>
<reference evidence="3" key="1">
    <citation type="journal article" date="2013" name="Nature">
        <title>Pan genome of the phytoplankton Emiliania underpins its global distribution.</title>
        <authorList>
            <person name="Read B.A."/>
            <person name="Kegel J."/>
            <person name="Klute M.J."/>
            <person name="Kuo A."/>
            <person name="Lefebvre S.C."/>
            <person name="Maumus F."/>
            <person name="Mayer C."/>
            <person name="Miller J."/>
            <person name="Monier A."/>
            <person name="Salamov A."/>
            <person name="Young J."/>
            <person name="Aguilar M."/>
            <person name="Claverie J.M."/>
            <person name="Frickenhaus S."/>
            <person name="Gonzalez K."/>
            <person name="Herman E.K."/>
            <person name="Lin Y.C."/>
            <person name="Napier J."/>
            <person name="Ogata H."/>
            <person name="Sarno A.F."/>
            <person name="Shmutz J."/>
            <person name="Schroeder D."/>
            <person name="de Vargas C."/>
            <person name="Verret F."/>
            <person name="von Dassow P."/>
            <person name="Valentin K."/>
            <person name="Van de Peer Y."/>
            <person name="Wheeler G."/>
            <person name="Dacks J.B."/>
            <person name="Delwiche C.F."/>
            <person name="Dyhrman S.T."/>
            <person name="Glockner G."/>
            <person name="John U."/>
            <person name="Richards T."/>
            <person name="Worden A.Z."/>
            <person name="Zhang X."/>
            <person name="Grigoriev I.V."/>
            <person name="Allen A.E."/>
            <person name="Bidle K."/>
            <person name="Borodovsky M."/>
            <person name="Bowler C."/>
            <person name="Brownlee C."/>
            <person name="Cock J.M."/>
            <person name="Elias M."/>
            <person name="Gladyshev V.N."/>
            <person name="Groth M."/>
            <person name="Guda C."/>
            <person name="Hadaegh A."/>
            <person name="Iglesias-Rodriguez M.D."/>
            <person name="Jenkins J."/>
            <person name="Jones B.M."/>
            <person name="Lawson T."/>
            <person name="Leese F."/>
            <person name="Lindquist E."/>
            <person name="Lobanov A."/>
            <person name="Lomsadze A."/>
            <person name="Malik S.B."/>
            <person name="Marsh M.E."/>
            <person name="Mackinder L."/>
            <person name="Mock T."/>
            <person name="Mueller-Roeber B."/>
            <person name="Pagarete A."/>
            <person name="Parker M."/>
            <person name="Probert I."/>
            <person name="Quesneville H."/>
            <person name="Raines C."/>
            <person name="Rensing S.A."/>
            <person name="Riano-Pachon D.M."/>
            <person name="Richier S."/>
            <person name="Rokitta S."/>
            <person name="Shiraiwa Y."/>
            <person name="Soanes D.M."/>
            <person name="van der Giezen M."/>
            <person name="Wahlund T.M."/>
            <person name="Williams B."/>
            <person name="Wilson W."/>
            <person name="Wolfe G."/>
            <person name="Wurch L.L."/>
        </authorList>
    </citation>
    <scope>NUCLEOTIDE SEQUENCE</scope>
</reference>
<name>A0A0D3JHB8_EMIH1</name>
<feature type="region of interest" description="Disordered" evidence="1">
    <location>
        <begin position="367"/>
        <end position="407"/>
    </location>
</feature>
<dbReference type="STRING" id="2903.R1CJ66"/>
<sequence length="488" mass="53566">MDEFDALVADAEEHEGAGAAQRSPKRLRSTSPSPSPSAAATLEQPYVEPAAAQANLEVKQEQAEPEPAPPEAAPLDEGDEVVVIYSMSREEREREARANAVDLDAASQEEPFLCGCVAAARRKDNVGESRVAAGKADPAVDDPHLVHGGWLDMSKNTPFGLRETTGKFAFQSAAWRAARFRVHHLLTVHRTREPLLLSALTDLRAGASGGRTPDTEAVGRLLDATRRPLQPRGGVVATRLFPKRMNVHQQNAAKLAELDVRTRQVYQASDTVELCKDAPPWADELLGDKFFSDDCQARLPLAAGKHLELRLNAQVMLLRNETASADEAERRQPGARRLVNGSRGVVIAFDYSCPLRSDDRTTFRPGRVHDSCSTTLRARPAGGVDSDPRCGDDYRSPPPPLPTEPPPENALISPLWEARRKPGGGVFWRHRLTMEESEKPPAMLYPVVRFVGKNGQPGRIKLIRPELFVRTIYLKASLERTQAAPPLE</sequence>
<dbReference type="RefSeq" id="XP_005775332.1">
    <property type="nucleotide sequence ID" value="XM_005775275.1"/>
</dbReference>
<dbReference type="eggNOG" id="KOG0987">
    <property type="taxonomic scope" value="Eukaryota"/>
</dbReference>
<proteinExistence type="predicted"/>
<feature type="compositionally biased region" description="Pro residues" evidence="1">
    <location>
        <begin position="396"/>
        <end position="407"/>
    </location>
</feature>
<dbReference type="Proteomes" id="UP000013827">
    <property type="component" value="Unassembled WGS sequence"/>
</dbReference>
<keyword evidence="3" id="KW-1185">Reference proteome</keyword>
<dbReference type="HOGENOM" id="CLU_559515_0_0_1"/>
<feature type="compositionally biased region" description="Basic and acidic residues" evidence="1">
    <location>
        <begin position="386"/>
        <end position="395"/>
    </location>
</feature>
<feature type="compositionally biased region" description="Acidic residues" evidence="1">
    <location>
        <begin position="1"/>
        <end position="13"/>
    </location>
</feature>
<dbReference type="KEGG" id="ehx:EMIHUDRAFT_195330"/>
<evidence type="ECO:0000313" key="2">
    <source>
        <dbReference type="EnsemblProtists" id="EOD22903"/>
    </source>
</evidence>
<evidence type="ECO:0000313" key="3">
    <source>
        <dbReference type="Proteomes" id="UP000013827"/>
    </source>
</evidence>
<dbReference type="EnsemblProtists" id="EOD22903">
    <property type="protein sequence ID" value="EOD22903"/>
    <property type="gene ID" value="EMIHUDRAFT_195330"/>
</dbReference>
<protein>
    <recommendedName>
        <fullName evidence="4">ATP-dependent DNA helicase</fullName>
    </recommendedName>
</protein>
<evidence type="ECO:0008006" key="4">
    <source>
        <dbReference type="Google" id="ProtNLM"/>
    </source>
</evidence>
<accession>A0A0D3JHB8</accession>
<feature type="region of interest" description="Disordered" evidence="1">
    <location>
        <begin position="1"/>
        <end position="80"/>
    </location>
</feature>
<dbReference type="GeneID" id="17268450"/>
<organism evidence="2 3">
    <name type="scientific">Emiliania huxleyi (strain CCMP1516)</name>
    <dbReference type="NCBI Taxonomy" id="280463"/>
    <lineage>
        <taxon>Eukaryota</taxon>
        <taxon>Haptista</taxon>
        <taxon>Haptophyta</taxon>
        <taxon>Prymnesiophyceae</taxon>
        <taxon>Isochrysidales</taxon>
        <taxon>Noelaerhabdaceae</taxon>
        <taxon>Emiliania</taxon>
    </lineage>
</organism>
<feature type="compositionally biased region" description="Low complexity" evidence="1">
    <location>
        <begin position="29"/>
        <end position="41"/>
    </location>
</feature>
<dbReference type="AlphaFoldDB" id="A0A0D3JHB8"/>
<dbReference type="PaxDb" id="2903-EOD22903"/>
<reference evidence="2" key="2">
    <citation type="submission" date="2024-10" db="UniProtKB">
        <authorList>
            <consortium name="EnsemblProtists"/>
        </authorList>
    </citation>
    <scope>IDENTIFICATION</scope>
</reference>